<evidence type="ECO:0000313" key="2">
    <source>
        <dbReference type="EMBL" id="CDW33776.1"/>
    </source>
</evidence>
<accession>A0A0K2U7U7</accession>
<dbReference type="EMBL" id="HACA01016415">
    <property type="protein sequence ID" value="CDW33776.1"/>
    <property type="molecule type" value="Transcribed_RNA"/>
</dbReference>
<organism evidence="2">
    <name type="scientific">Lepeophtheirus salmonis</name>
    <name type="common">Salmon louse</name>
    <name type="synonym">Caligus salmonis</name>
    <dbReference type="NCBI Taxonomy" id="72036"/>
    <lineage>
        <taxon>Eukaryota</taxon>
        <taxon>Metazoa</taxon>
        <taxon>Ecdysozoa</taxon>
        <taxon>Arthropoda</taxon>
        <taxon>Crustacea</taxon>
        <taxon>Multicrustacea</taxon>
        <taxon>Hexanauplia</taxon>
        <taxon>Copepoda</taxon>
        <taxon>Siphonostomatoida</taxon>
        <taxon>Caligidae</taxon>
        <taxon>Lepeophtheirus</taxon>
    </lineage>
</organism>
<feature type="region of interest" description="Disordered" evidence="1">
    <location>
        <begin position="65"/>
        <end position="88"/>
    </location>
</feature>
<protein>
    <submittedName>
        <fullName evidence="2">Uncharacterized protein</fullName>
    </submittedName>
</protein>
<proteinExistence type="predicted"/>
<feature type="compositionally biased region" description="Polar residues" evidence="1">
    <location>
        <begin position="65"/>
        <end position="76"/>
    </location>
</feature>
<feature type="compositionally biased region" description="Basic and acidic residues" evidence="1">
    <location>
        <begin position="79"/>
        <end position="88"/>
    </location>
</feature>
<evidence type="ECO:0000256" key="1">
    <source>
        <dbReference type="SAM" id="MobiDB-lite"/>
    </source>
</evidence>
<sequence length="88" mass="10178">MPPFDGHSKGKETVEVQESSCVDQGKWIHSKKNHLTRRFLTWTRSTTVRTTVGLEDHQKWSRGCSVQNIRPKQTGSFHPRKEDVSLVF</sequence>
<name>A0A0K2U7U7_LEPSM</name>
<reference evidence="2" key="1">
    <citation type="submission" date="2014-05" db="EMBL/GenBank/DDBJ databases">
        <authorList>
            <person name="Chronopoulou M."/>
        </authorList>
    </citation>
    <scope>NUCLEOTIDE SEQUENCE</scope>
    <source>
        <tissue evidence="2">Whole organism</tissue>
    </source>
</reference>
<dbReference type="AlphaFoldDB" id="A0A0K2U7U7"/>